<dbReference type="GO" id="GO:0009401">
    <property type="term" value="P:phosphoenolpyruvate-dependent sugar phosphotransferase system"/>
    <property type="evidence" value="ECO:0007669"/>
    <property type="project" value="UniProtKB-KW"/>
</dbReference>
<dbReference type="SUPFAM" id="SSF46973">
    <property type="entry name" value="Enzyme IIa from lactose specific PTS, IIa-lac"/>
    <property type="match status" value="1"/>
</dbReference>
<evidence type="ECO:0000256" key="5">
    <source>
        <dbReference type="PIRSR" id="PIRSR000699-1"/>
    </source>
</evidence>
<keyword evidence="3 9" id="KW-0808">Transferase</keyword>
<dbReference type="PANTHER" id="PTHR34382">
    <property type="entry name" value="PTS SYSTEM N,N'-DIACETYLCHITOBIOSE-SPECIFIC EIIA COMPONENT"/>
    <property type="match status" value="1"/>
</dbReference>
<keyword evidence="1" id="KW-0813">Transport</keyword>
<dbReference type="EC" id="2.7.1.69" evidence="9"/>
<dbReference type="PROSITE" id="PS51095">
    <property type="entry name" value="PTS_EIIA_TYPE_3"/>
    <property type="match status" value="1"/>
</dbReference>
<dbReference type="CDD" id="cd00215">
    <property type="entry name" value="PTS_IIA_lac"/>
    <property type="match status" value="1"/>
</dbReference>
<sequence>MENIDVIMDIIVHAGNARSKAMKAIKLATDKKLDEARELIEEAGKELVKAHQVQTNLIQEETRGNKTEVSLFMVHAQDHFMNALTVRDLAMEIIHLHEIIQKNHCLVRGKEL</sequence>
<keyword evidence="2" id="KW-0762">Sugar transport</keyword>
<dbReference type="Proteomes" id="UP000075683">
    <property type="component" value="Unassembled WGS sequence"/>
</dbReference>
<gene>
    <name evidence="9" type="ORF">B4135_0539</name>
    <name evidence="10" type="ORF">C6P37_02225</name>
</gene>
<evidence type="ECO:0000256" key="8">
    <source>
        <dbReference type="SAM" id="Coils"/>
    </source>
</evidence>
<name>A0A150M9H0_9BACI</name>
<feature type="modified residue" description="Phosphohistidine; by HPr" evidence="7">
    <location>
        <position position="75"/>
    </location>
</feature>
<feature type="binding site" evidence="6">
    <location>
        <position position="78"/>
    </location>
    <ligand>
        <name>Mg(2+)</name>
        <dbReference type="ChEBI" id="CHEBI:18420"/>
        <note>ligand shared between all trimeric partners</note>
    </ligand>
</feature>
<dbReference type="PANTHER" id="PTHR34382:SF7">
    <property type="entry name" value="PTS SYSTEM N,N'-DIACETYLCHITOBIOSE-SPECIFIC EIIA COMPONENT"/>
    <property type="match status" value="1"/>
</dbReference>
<evidence type="ECO:0000256" key="4">
    <source>
        <dbReference type="ARBA" id="ARBA00022683"/>
    </source>
</evidence>
<dbReference type="AlphaFoldDB" id="A0A150M9H0"/>
<feature type="coiled-coil region" evidence="8">
    <location>
        <begin position="26"/>
        <end position="53"/>
    </location>
</feature>
<reference evidence="9 11" key="1">
    <citation type="submission" date="2016-01" db="EMBL/GenBank/DDBJ databases">
        <title>Draft Genome Sequences of Seven Thermophilic Sporeformers Isolated from Foods.</title>
        <authorList>
            <person name="Berendsen E.M."/>
            <person name="Wells-Bennik M.H."/>
            <person name="Krawcyk A.O."/>
            <person name="De Jong A."/>
            <person name="Holsappel S."/>
            <person name="Eijlander R.T."/>
            <person name="Kuipers O.P."/>
        </authorList>
    </citation>
    <scope>NUCLEOTIDE SEQUENCE [LARGE SCALE GENOMIC DNA]</scope>
    <source>
        <strain evidence="9 11">B4135</strain>
    </source>
</reference>
<evidence type="ECO:0000256" key="2">
    <source>
        <dbReference type="ARBA" id="ARBA00022597"/>
    </source>
</evidence>
<dbReference type="InterPro" id="IPR036542">
    <property type="entry name" value="PTS_IIA_lac/cel_sf"/>
</dbReference>
<keyword evidence="8" id="KW-0175">Coiled coil</keyword>
<dbReference type="EMBL" id="LQYT01000021">
    <property type="protein sequence ID" value="KYD21204.1"/>
    <property type="molecule type" value="Genomic_DNA"/>
</dbReference>
<dbReference type="Pfam" id="PF02255">
    <property type="entry name" value="PTS_IIA"/>
    <property type="match status" value="1"/>
</dbReference>
<reference evidence="10 12" key="2">
    <citation type="submission" date="2018-03" db="EMBL/GenBank/DDBJ databases">
        <authorList>
            <person name="Keele B.F."/>
        </authorList>
    </citation>
    <scope>NUCLEOTIDE SEQUENCE [LARGE SCALE GENOMIC DNA]</scope>
    <source>
        <strain evidence="10">ZCTH4_d</strain>
    </source>
</reference>
<proteinExistence type="predicted"/>
<dbReference type="STRING" id="301148.B4135_0539"/>
<dbReference type="InterPro" id="IPR003188">
    <property type="entry name" value="PTS_IIA_lac/cel"/>
</dbReference>
<evidence type="ECO:0000313" key="10">
    <source>
        <dbReference type="EMBL" id="REJ30864.1"/>
    </source>
</evidence>
<evidence type="ECO:0000256" key="7">
    <source>
        <dbReference type="PROSITE-ProRule" id="PRU00418"/>
    </source>
</evidence>
<evidence type="ECO:0000313" key="9">
    <source>
        <dbReference type="EMBL" id="KYD21204.1"/>
    </source>
</evidence>
<comment type="cofactor">
    <cofactor evidence="6">
        <name>Mg(2+)</name>
        <dbReference type="ChEBI" id="CHEBI:18420"/>
    </cofactor>
    <text evidence="6">Binds 1 Mg(2+) ion per trimer.</text>
</comment>
<dbReference type="Proteomes" id="UP000257014">
    <property type="component" value="Unassembled WGS sequence"/>
</dbReference>
<evidence type="ECO:0000256" key="6">
    <source>
        <dbReference type="PIRSR" id="PIRSR000699-2"/>
    </source>
</evidence>
<dbReference type="Gene3D" id="1.20.58.80">
    <property type="entry name" value="Phosphotransferase system, lactose/cellobiose-type IIA subunit"/>
    <property type="match status" value="1"/>
</dbReference>
<dbReference type="GO" id="GO:0016740">
    <property type="term" value="F:transferase activity"/>
    <property type="evidence" value="ECO:0007669"/>
    <property type="project" value="UniProtKB-KW"/>
</dbReference>
<organism evidence="9 11">
    <name type="scientific">Caldibacillus debilis</name>
    <dbReference type="NCBI Taxonomy" id="301148"/>
    <lineage>
        <taxon>Bacteria</taxon>
        <taxon>Bacillati</taxon>
        <taxon>Bacillota</taxon>
        <taxon>Bacilli</taxon>
        <taxon>Bacillales</taxon>
        <taxon>Bacillaceae</taxon>
        <taxon>Caldibacillus</taxon>
    </lineage>
</organism>
<evidence type="ECO:0000256" key="3">
    <source>
        <dbReference type="ARBA" id="ARBA00022679"/>
    </source>
</evidence>
<dbReference type="RefSeq" id="WP_061568296.1">
    <property type="nucleotide sequence ID" value="NZ_JBAIZG010000063.1"/>
</dbReference>
<evidence type="ECO:0000256" key="1">
    <source>
        <dbReference type="ARBA" id="ARBA00022448"/>
    </source>
</evidence>
<keyword evidence="6" id="KW-0479">Metal-binding</keyword>
<evidence type="ECO:0000313" key="12">
    <source>
        <dbReference type="Proteomes" id="UP000257014"/>
    </source>
</evidence>
<comment type="caution">
    <text evidence="9">The sequence shown here is derived from an EMBL/GenBank/DDBJ whole genome shotgun (WGS) entry which is preliminary data.</text>
</comment>
<protein>
    <submittedName>
        <fullName evidence="10">PTS lactose/cellobiose transporter subunit IIA</fullName>
    </submittedName>
    <submittedName>
        <fullName evidence="9">Phosphotransferase system (PTS) lichenan-specific enzyme IIA component</fullName>
        <ecNumber evidence="9">2.7.1.69</ecNumber>
    </submittedName>
</protein>
<evidence type="ECO:0000313" key="11">
    <source>
        <dbReference type="Proteomes" id="UP000075683"/>
    </source>
</evidence>
<accession>A0A150M9H0</accession>
<feature type="active site" description="Tele-phosphohistidine intermediate" evidence="5">
    <location>
        <position position="75"/>
    </location>
</feature>
<keyword evidence="6" id="KW-0460">Magnesium</keyword>
<keyword evidence="4" id="KW-0598">Phosphotransferase system</keyword>
<dbReference type="PIRSF" id="PIRSF000699">
    <property type="entry name" value="PTS_IILac_III"/>
    <property type="match status" value="1"/>
</dbReference>
<dbReference type="OrthoDB" id="350602at2"/>
<dbReference type="EMBL" id="QEWE01000008">
    <property type="protein sequence ID" value="REJ30864.1"/>
    <property type="molecule type" value="Genomic_DNA"/>
</dbReference>
<dbReference type="GO" id="GO:0046872">
    <property type="term" value="F:metal ion binding"/>
    <property type="evidence" value="ECO:0007669"/>
    <property type="project" value="UniProtKB-KW"/>
</dbReference>